<organism evidence="1 2">
    <name type="scientific">Brachionus plicatilis</name>
    <name type="common">Marine rotifer</name>
    <name type="synonym">Brachionus muelleri</name>
    <dbReference type="NCBI Taxonomy" id="10195"/>
    <lineage>
        <taxon>Eukaryota</taxon>
        <taxon>Metazoa</taxon>
        <taxon>Spiralia</taxon>
        <taxon>Gnathifera</taxon>
        <taxon>Rotifera</taxon>
        <taxon>Eurotatoria</taxon>
        <taxon>Monogononta</taxon>
        <taxon>Pseudotrocha</taxon>
        <taxon>Ploima</taxon>
        <taxon>Brachionidae</taxon>
        <taxon>Brachionus</taxon>
    </lineage>
</organism>
<keyword evidence="2" id="KW-1185">Reference proteome</keyword>
<dbReference type="AlphaFoldDB" id="A0A3M7QBX1"/>
<evidence type="ECO:0000313" key="2">
    <source>
        <dbReference type="Proteomes" id="UP000276133"/>
    </source>
</evidence>
<reference evidence="1 2" key="1">
    <citation type="journal article" date="2018" name="Sci. Rep.">
        <title>Genomic signatures of local adaptation to the degree of environmental predictability in rotifers.</title>
        <authorList>
            <person name="Franch-Gras L."/>
            <person name="Hahn C."/>
            <person name="Garcia-Roger E.M."/>
            <person name="Carmona M.J."/>
            <person name="Serra M."/>
            <person name="Gomez A."/>
        </authorList>
    </citation>
    <scope>NUCLEOTIDE SEQUENCE [LARGE SCALE GENOMIC DNA]</scope>
    <source>
        <strain evidence="1">HYR1</strain>
    </source>
</reference>
<gene>
    <name evidence="1" type="ORF">BpHYR1_026829</name>
</gene>
<evidence type="ECO:0000313" key="1">
    <source>
        <dbReference type="EMBL" id="RNA08926.1"/>
    </source>
</evidence>
<name>A0A3M7QBX1_BRAPC</name>
<sequence length="109" mass="12777">MALINIKKFLKNKNELVNYWKIDSKLKNQRDKPLSFNHSLNSFHILHTNIGNGVFFLQGLELLTKALTYSLINSIVIYLNELQCYQALCHQRNLSGDPMEYHEENYNCT</sequence>
<protein>
    <submittedName>
        <fullName evidence="1">Uncharacterized protein</fullName>
    </submittedName>
</protein>
<dbReference type="Proteomes" id="UP000276133">
    <property type="component" value="Unassembled WGS sequence"/>
</dbReference>
<dbReference type="EMBL" id="REGN01006595">
    <property type="protein sequence ID" value="RNA08926.1"/>
    <property type="molecule type" value="Genomic_DNA"/>
</dbReference>
<accession>A0A3M7QBX1</accession>
<comment type="caution">
    <text evidence="1">The sequence shown here is derived from an EMBL/GenBank/DDBJ whole genome shotgun (WGS) entry which is preliminary data.</text>
</comment>
<proteinExistence type="predicted"/>